<keyword evidence="2" id="KW-0812">Transmembrane</keyword>
<protein>
    <submittedName>
        <fullName evidence="4">Involucrin-like isoform X1</fullName>
    </submittedName>
</protein>
<proteinExistence type="predicted"/>
<feature type="compositionally biased region" description="Polar residues" evidence="1">
    <location>
        <begin position="187"/>
        <end position="205"/>
    </location>
</feature>
<evidence type="ECO:0000256" key="1">
    <source>
        <dbReference type="SAM" id="MobiDB-lite"/>
    </source>
</evidence>
<gene>
    <name evidence="4" type="primary">LOC106160361</name>
</gene>
<evidence type="ECO:0000313" key="3">
    <source>
        <dbReference type="Proteomes" id="UP000085678"/>
    </source>
</evidence>
<dbReference type="RefSeq" id="XP_013392397.1">
    <property type="nucleotide sequence ID" value="XM_013536943.1"/>
</dbReference>
<name>A0A1S3I2A2_LINAN</name>
<organism evidence="3 4">
    <name type="scientific">Lingula anatina</name>
    <name type="common">Brachiopod</name>
    <name type="synonym">Lingula unguis</name>
    <dbReference type="NCBI Taxonomy" id="7574"/>
    <lineage>
        <taxon>Eukaryota</taxon>
        <taxon>Metazoa</taxon>
        <taxon>Spiralia</taxon>
        <taxon>Lophotrochozoa</taxon>
        <taxon>Brachiopoda</taxon>
        <taxon>Linguliformea</taxon>
        <taxon>Lingulata</taxon>
        <taxon>Lingulida</taxon>
        <taxon>Linguloidea</taxon>
        <taxon>Lingulidae</taxon>
        <taxon>Lingula</taxon>
    </lineage>
</organism>
<dbReference type="AlphaFoldDB" id="A0A1S3I2A2"/>
<feature type="compositionally biased region" description="Polar residues" evidence="1">
    <location>
        <begin position="115"/>
        <end position="155"/>
    </location>
</feature>
<reference evidence="4" key="1">
    <citation type="submission" date="2025-08" db="UniProtKB">
        <authorList>
            <consortium name="RefSeq"/>
        </authorList>
    </citation>
    <scope>IDENTIFICATION</scope>
    <source>
        <tissue evidence="4">Gonads</tissue>
    </source>
</reference>
<evidence type="ECO:0000313" key="4">
    <source>
        <dbReference type="RefSeq" id="XP_013392397.1"/>
    </source>
</evidence>
<feature type="region of interest" description="Disordered" evidence="1">
    <location>
        <begin position="114"/>
        <end position="155"/>
    </location>
</feature>
<keyword evidence="3" id="KW-1185">Reference proteome</keyword>
<dbReference type="Proteomes" id="UP000085678">
    <property type="component" value="Unplaced"/>
</dbReference>
<keyword evidence="2" id="KW-1133">Transmembrane helix</keyword>
<feature type="transmembrane region" description="Helical" evidence="2">
    <location>
        <begin position="40"/>
        <end position="63"/>
    </location>
</feature>
<sequence length="264" mass="30585">MDITVFLFIFAVGFSTRMNLPAEAQNTERFRRSDCEDAVIEGTLGAISLVLLIFNIAAICYILRNKRFEALPKSPDHSDQTHGNQDSSEGGENVYAQLGEQEPQQQYTELELQRRGTQLQEENERQSMNQRLPKSSNHSDQTHRNQANRNGGENTYAQLGEQEPQHQYTELELQRRGTQFHEENERQNVNQRLPQFSDNSDQTHSNQDDREGCENTYAQLGEQEPQHQYTELELQRRGTQFYEVNERQYVNLGFQMGVADSHDI</sequence>
<dbReference type="GeneID" id="106160361"/>
<feature type="region of interest" description="Disordered" evidence="1">
    <location>
        <begin position="179"/>
        <end position="212"/>
    </location>
</feature>
<dbReference type="KEGG" id="lak:106160361"/>
<accession>A0A1S3I2A2</accession>
<evidence type="ECO:0000256" key="2">
    <source>
        <dbReference type="SAM" id="Phobius"/>
    </source>
</evidence>
<keyword evidence="2" id="KW-0472">Membrane</keyword>
<dbReference type="InParanoid" id="A0A1S3I2A2"/>